<evidence type="ECO:0000313" key="1">
    <source>
        <dbReference type="EMBL" id="HDX31624.1"/>
    </source>
</evidence>
<sequence>MKPFDKCPVCGGELVEKDVEKLLKGSIHTAVLQVRADVCLRCGERLYSMETVRRFEQIRQKLERQEVAEFHPLGQSFQVV</sequence>
<dbReference type="AlphaFoldDB" id="A0A7C1JCZ0"/>
<dbReference type="NCBIfam" id="TIGR03831">
    <property type="entry name" value="YgiT_finger"/>
    <property type="match status" value="1"/>
</dbReference>
<comment type="caution">
    <text evidence="1">The sequence shown here is derived from an EMBL/GenBank/DDBJ whole genome shotgun (WGS) entry which is preliminary data.</text>
</comment>
<reference evidence="1" key="1">
    <citation type="journal article" date="2020" name="mSystems">
        <title>Genome- and Community-Level Interaction Insights into Carbon Utilization and Element Cycling Functions of Hydrothermarchaeota in Hydrothermal Sediment.</title>
        <authorList>
            <person name="Zhou Z."/>
            <person name="Liu Y."/>
            <person name="Xu W."/>
            <person name="Pan J."/>
            <person name="Luo Z.H."/>
            <person name="Li M."/>
        </authorList>
    </citation>
    <scope>NUCLEOTIDE SEQUENCE [LARGE SCALE GENOMIC DNA]</scope>
    <source>
        <strain evidence="1">SpSt-289</strain>
    </source>
</reference>
<dbReference type="EMBL" id="DSMG01000088">
    <property type="protein sequence ID" value="HDX31624.1"/>
    <property type="molecule type" value="Genomic_DNA"/>
</dbReference>
<name>A0A7C1JCZ0_9CHLR</name>
<gene>
    <name evidence="1" type="ORF">ENQ20_09045</name>
</gene>
<proteinExistence type="predicted"/>
<dbReference type="InterPro" id="IPR022453">
    <property type="entry name" value="Znf_MqsA-type"/>
</dbReference>
<accession>A0A7C1JCZ0</accession>
<protein>
    <submittedName>
        <fullName evidence="1">YgiT-type zinc finger protein</fullName>
    </submittedName>
</protein>
<dbReference type="Gene3D" id="3.10.20.860">
    <property type="match status" value="1"/>
</dbReference>
<organism evidence="1">
    <name type="scientific">Caldilinea aerophila</name>
    <dbReference type="NCBI Taxonomy" id="133453"/>
    <lineage>
        <taxon>Bacteria</taxon>
        <taxon>Bacillati</taxon>
        <taxon>Chloroflexota</taxon>
        <taxon>Caldilineae</taxon>
        <taxon>Caldilineales</taxon>
        <taxon>Caldilineaceae</taxon>
        <taxon>Caldilinea</taxon>
    </lineage>
</organism>